<dbReference type="SMART" id="SM00355">
    <property type="entry name" value="ZnF_C2H2"/>
    <property type="match status" value="6"/>
</dbReference>
<evidence type="ECO:0000313" key="14">
    <source>
        <dbReference type="Proteomes" id="UP001318040"/>
    </source>
</evidence>
<evidence type="ECO:0000256" key="6">
    <source>
        <dbReference type="ARBA" id="ARBA00023015"/>
    </source>
</evidence>
<dbReference type="GeneID" id="116940494"/>
<dbReference type="Gene3D" id="3.30.160.60">
    <property type="entry name" value="Classic Zinc Finger"/>
    <property type="match status" value="2"/>
</dbReference>
<dbReference type="SMART" id="SM00225">
    <property type="entry name" value="BTB"/>
    <property type="match status" value="1"/>
</dbReference>
<evidence type="ECO:0000256" key="2">
    <source>
        <dbReference type="ARBA" id="ARBA00022723"/>
    </source>
</evidence>
<name>A0AAJ7SWX5_PETMA</name>
<sequence length="620" mass="68778">MPPLPVDRGESTMAEAVEDGFRLKNVQMMPELLGELCELRQTGSFCDVVVEVQSRRYLAHKAVLSSTCRYFRTVLFNAPCSSLGPFVLDFVGVVAFEKVLDFLYRGDVLVGRGDVRELYSAAQNLGLESLELIIQPILETLDDVDEIANGTSASFDDDVQREQYTADVRELVQLKKRTESANLKDRKARASCEIKTERVNNTQCLQERYAGHESAMEGCGNEKDIFPTLGPRYSSGSDDSQGRCRRNSEQQSIIGFHNGSSGDQVRIDGIPRGSTEDENGQLPLPMIEVKQEMDDESNMCSYDTADIVGSQGMHVKEDKIEILQNEQDYNVIGVEGKYMPTALMTASGLQNETPEEGSVVDSPKAYGYVQCQICGETLEENMSSLREHATMHVDRETLECRVCRRKFSLFNRAVEHILSHAGITVLSCNDCGKKLLSPARLSLHYKNCKMRKSYAGRQNAWQRRQPPQPPQQTSDGMADTSDDGYGSMPCQVCGMAVPKKMAVVRRHARLHVDMEKLVCKVCGLQTTSSGNLVKHTLLHIGVFIHECSVCGKGFPFQSLLQQHQRRMCMVQEAVSTPDAPGPESGSFAGNPQVSEAVHFYLQSGSFQSTAPVEGENSFQT</sequence>
<dbReference type="GO" id="GO:0000978">
    <property type="term" value="F:RNA polymerase II cis-regulatory region sequence-specific DNA binding"/>
    <property type="evidence" value="ECO:0007669"/>
    <property type="project" value="TreeGrafter"/>
</dbReference>
<dbReference type="Pfam" id="PF00651">
    <property type="entry name" value="BTB"/>
    <property type="match status" value="1"/>
</dbReference>
<gene>
    <name evidence="15" type="primary">LOC116940494</name>
</gene>
<evidence type="ECO:0000259" key="12">
    <source>
        <dbReference type="PROSITE" id="PS50097"/>
    </source>
</evidence>
<dbReference type="RefSeq" id="XP_032806280.1">
    <property type="nucleotide sequence ID" value="XM_032950389.1"/>
</dbReference>
<evidence type="ECO:0000256" key="1">
    <source>
        <dbReference type="ARBA" id="ARBA00004123"/>
    </source>
</evidence>
<dbReference type="InterPro" id="IPR013087">
    <property type="entry name" value="Znf_C2H2_type"/>
</dbReference>
<dbReference type="InterPro" id="IPR000210">
    <property type="entry name" value="BTB/POZ_dom"/>
</dbReference>
<comment type="subcellular location">
    <subcellularLocation>
        <location evidence="1">Nucleus</location>
    </subcellularLocation>
</comment>
<dbReference type="GO" id="GO:0008270">
    <property type="term" value="F:zinc ion binding"/>
    <property type="evidence" value="ECO:0007669"/>
    <property type="project" value="UniProtKB-KW"/>
</dbReference>
<dbReference type="GO" id="GO:0005634">
    <property type="term" value="C:nucleus"/>
    <property type="evidence" value="ECO:0007669"/>
    <property type="project" value="UniProtKB-SubCell"/>
</dbReference>
<keyword evidence="7" id="KW-0238">DNA-binding</keyword>
<reference evidence="15" key="1">
    <citation type="submission" date="2025-08" db="UniProtKB">
        <authorList>
            <consortium name="RefSeq"/>
        </authorList>
    </citation>
    <scope>IDENTIFICATION</scope>
    <source>
        <tissue evidence="15">Sperm</tissue>
    </source>
</reference>
<feature type="domain" description="BTB" evidence="12">
    <location>
        <begin position="46"/>
        <end position="112"/>
    </location>
</feature>
<dbReference type="SUPFAM" id="SSF57667">
    <property type="entry name" value="beta-beta-alpha zinc fingers"/>
    <property type="match status" value="2"/>
</dbReference>
<evidence type="ECO:0000256" key="11">
    <source>
        <dbReference type="SAM" id="MobiDB-lite"/>
    </source>
</evidence>
<organism evidence="14 15">
    <name type="scientific">Petromyzon marinus</name>
    <name type="common">Sea lamprey</name>
    <dbReference type="NCBI Taxonomy" id="7757"/>
    <lineage>
        <taxon>Eukaryota</taxon>
        <taxon>Metazoa</taxon>
        <taxon>Chordata</taxon>
        <taxon>Craniata</taxon>
        <taxon>Vertebrata</taxon>
        <taxon>Cyclostomata</taxon>
        <taxon>Hyperoartia</taxon>
        <taxon>Petromyzontiformes</taxon>
        <taxon>Petromyzontidae</taxon>
        <taxon>Petromyzon</taxon>
    </lineage>
</organism>
<keyword evidence="5" id="KW-0862">Zinc</keyword>
<dbReference type="InterPro" id="IPR011333">
    <property type="entry name" value="SKP1/BTB/POZ_sf"/>
</dbReference>
<keyword evidence="9" id="KW-0539">Nucleus</keyword>
<feature type="domain" description="C2H2-type" evidence="13">
    <location>
        <begin position="545"/>
        <end position="580"/>
    </location>
</feature>
<evidence type="ECO:0000256" key="3">
    <source>
        <dbReference type="ARBA" id="ARBA00022737"/>
    </source>
</evidence>
<dbReference type="KEGG" id="pmrn:116940494"/>
<dbReference type="Pfam" id="PF00096">
    <property type="entry name" value="zf-C2H2"/>
    <property type="match status" value="1"/>
</dbReference>
<dbReference type="PROSITE" id="PS00028">
    <property type="entry name" value="ZINC_FINGER_C2H2_1"/>
    <property type="match status" value="1"/>
</dbReference>
<dbReference type="PANTHER" id="PTHR46105:SF5">
    <property type="entry name" value="ZINC FINGER AND BTB DOMAIN-CONTAINING PROTEIN 44 ISOFORM X1"/>
    <property type="match status" value="1"/>
</dbReference>
<dbReference type="AlphaFoldDB" id="A0AAJ7SWX5"/>
<dbReference type="GO" id="GO:0000981">
    <property type="term" value="F:DNA-binding transcription factor activity, RNA polymerase II-specific"/>
    <property type="evidence" value="ECO:0007669"/>
    <property type="project" value="TreeGrafter"/>
</dbReference>
<dbReference type="PROSITE" id="PS50157">
    <property type="entry name" value="ZINC_FINGER_C2H2_2"/>
    <property type="match status" value="1"/>
</dbReference>
<keyword evidence="6" id="KW-0805">Transcription regulation</keyword>
<keyword evidence="2" id="KW-0479">Metal-binding</keyword>
<keyword evidence="4 10" id="KW-0863">Zinc-finger</keyword>
<dbReference type="CDD" id="cd18186">
    <property type="entry name" value="BTB_POZ_ZBTB_KLHL-like"/>
    <property type="match status" value="1"/>
</dbReference>
<evidence type="ECO:0000259" key="13">
    <source>
        <dbReference type="PROSITE" id="PS50157"/>
    </source>
</evidence>
<keyword evidence="3" id="KW-0677">Repeat</keyword>
<proteinExistence type="predicted"/>
<evidence type="ECO:0000256" key="4">
    <source>
        <dbReference type="ARBA" id="ARBA00022771"/>
    </source>
</evidence>
<dbReference type="Gene3D" id="3.30.710.10">
    <property type="entry name" value="Potassium Channel Kv1.1, Chain A"/>
    <property type="match status" value="1"/>
</dbReference>
<dbReference type="InterPro" id="IPR050457">
    <property type="entry name" value="ZnFinger_BTB_dom_contain"/>
</dbReference>
<feature type="region of interest" description="Disordered" evidence="11">
    <location>
        <begin position="456"/>
        <end position="480"/>
    </location>
</feature>
<evidence type="ECO:0000256" key="10">
    <source>
        <dbReference type="PROSITE-ProRule" id="PRU00042"/>
    </source>
</evidence>
<dbReference type="InterPro" id="IPR036236">
    <property type="entry name" value="Znf_C2H2_sf"/>
</dbReference>
<evidence type="ECO:0000256" key="9">
    <source>
        <dbReference type="ARBA" id="ARBA00023242"/>
    </source>
</evidence>
<accession>A0AAJ7SWX5</accession>
<keyword evidence="8" id="KW-0804">Transcription</keyword>
<dbReference type="PANTHER" id="PTHR46105">
    <property type="entry name" value="AGAP004733-PA"/>
    <property type="match status" value="1"/>
</dbReference>
<dbReference type="SUPFAM" id="SSF54695">
    <property type="entry name" value="POZ domain"/>
    <property type="match status" value="1"/>
</dbReference>
<protein>
    <submittedName>
        <fullName evidence="15">Myoneurin-like isoform X1</fullName>
    </submittedName>
</protein>
<evidence type="ECO:0000313" key="15">
    <source>
        <dbReference type="RefSeq" id="XP_032806280.1"/>
    </source>
</evidence>
<evidence type="ECO:0000256" key="7">
    <source>
        <dbReference type="ARBA" id="ARBA00023125"/>
    </source>
</evidence>
<dbReference type="Proteomes" id="UP001318040">
    <property type="component" value="Chromosome 9"/>
</dbReference>
<dbReference type="PROSITE" id="PS50097">
    <property type="entry name" value="BTB"/>
    <property type="match status" value="1"/>
</dbReference>
<keyword evidence="14" id="KW-1185">Reference proteome</keyword>
<evidence type="ECO:0000256" key="8">
    <source>
        <dbReference type="ARBA" id="ARBA00023163"/>
    </source>
</evidence>
<evidence type="ECO:0000256" key="5">
    <source>
        <dbReference type="ARBA" id="ARBA00022833"/>
    </source>
</evidence>